<dbReference type="CDD" id="cd03058">
    <property type="entry name" value="GST_N_Tau"/>
    <property type="match status" value="1"/>
</dbReference>
<evidence type="ECO:0000259" key="5">
    <source>
        <dbReference type="PROSITE" id="PS50405"/>
    </source>
</evidence>
<accession>A0A803L969</accession>
<sequence length="234" mass="27070">MAEQSSVKLHGMWASPYVTRVQLALKLKGVKYEYIEEDLQNKSELLLQYNPVHKKVPFLVHNGRPIAESMIILEYIDETWTDPPYLLPKDPYLRSKHRFWAAYLQQVAEELGKVLQKEGNPSEDMTNEYRNKMDMAEELIKAELFPNGCPSFEDAKPGYLDIVLYSLLGSFDYIAEELFGFSPFTEERYPFLASWIKALKVVPQVIEVTPPKAKVIELLRARRQIRASNLQTKA</sequence>
<dbReference type="GeneID" id="110700589"/>
<dbReference type="Gramene" id="AUR62008408-RA">
    <property type="protein sequence ID" value="AUR62008408-RA:cds"/>
    <property type="gene ID" value="AUR62008408"/>
</dbReference>
<evidence type="ECO:0000256" key="2">
    <source>
        <dbReference type="ARBA" id="ARBA00047960"/>
    </source>
</evidence>
<dbReference type="InterPro" id="IPR010987">
    <property type="entry name" value="Glutathione-S-Trfase_C-like"/>
</dbReference>
<dbReference type="SFLD" id="SFLDG01152">
    <property type="entry name" value="Main.3:_Omega-_and_Tau-like"/>
    <property type="match status" value="1"/>
</dbReference>
<dbReference type="InterPro" id="IPR040079">
    <property type="entry name" value="Glutathione_S-Trfase"/>
</dbReference>
<dbReference type="EC" id="2.5.1.18" evidence="3"/>
<dbReference type="PANTHER" id="PTHR11260">
    <property type="entry name" value="GLUTATHIONE S-TRANSFERASE, GST, SUPERFAMILY, GST DOMAIN CONTAINING"/>
    <property type="match status" value="1"/>
</dbReference>
<dbReference type="SMR" id="A0A803L969"/>
<dbReference type="OMA" id="FVDHQDF"/>
<dbReference type="KEGG" id="cqi:110700589"/>
<evidence type="ECO:0000256" key="3">
    <source>
        <dbReference type="RuleBase" id="RU369102"/>
    </source>
</evidence>
<dbReference type="InterPro" id="IPR036249">
    <property type="entry name" value="Thioredoxin-like_sf"/>
</dbReference>
<dbReference type="Pfam" id="PF02798">
    <property type="entry name" value="GST_N"/>
    <property type="match status" value="1"/>
</dbReference>
<comment type="catalytic activity">
    <reaction evidence="2 3">
        <text>RX + glutathione = an S-substituted glutathione + a halide anion + H(+)</text>
        <dbReference type="Rhea" id="RHEA:16437"/>
        <dbReference type="ChEBI" id="CHEBI:15378"/>
        <dbReference type="ChEBI" id="CHEBI:16042"/>
        <dbReference type="ChEBI" id="CHEBI:17792"/>
        <dbReference type="ChEBI" id="CHEBI:57925"/>
        <dbReference type="ChEBI" id="CHEBI:90779"/>
        <dbReference type="EC" id="2.5.1.18"/>
    </reaction>
</comment>
<dbReference type="EnsemblPlants" id="AUR62008408-RA">
    <property type="protein sequence ID" value="AUR62008408-RA:cds"/>
    <property type="gene ID" value="AUR62008408"/>
</dbReference>
<dbReference type="AlphaFoldDB" id="A0A803L969"/>
<dbReference type="GO" id="GO:0006749">
    <property type="term" value="P:glutathione metabolic process"/>
    <property type="evidence" value="ECO:0007669"/>
    <property type="project" value="InterPro"/>
</dbReference>
<comment type="subcellular location">
    <subcellularLocation>
        <location evidence="3">Cytoplasm</location>
        <location evidence="3">Cytosol</location>
    </subcellularLocation>
</comment>
<dbReference type="PROSITE" id="PS50404">
    <property type="entry name" value="GST_NTER"/>
    <property type="match status" value="1"/>
</dbReference>
<dbReference type="Proteomes" id="UP000596660">
    <property type="component" value="Unplaced"/>
</dbReference>
<dbReference type="InterPro" id="IPR036282">
    <property type="entry name" value="Glutathione-S-Trfase_C_sf"/>
</dbReference>
<dbReference type="SUPFAM" id="SSF47616">
    <property type="entry name" value="GST C-terminal domain-like"/>
    <property type="match status" value="1"/>
</dbReference>
<dbReference type="PANTHER" id="PTHR11260:SF676">
    <property type="entry name" value="GLUTATHIONE S-TRANSFERASE U8"/>
    <property type="match status" value="1"/>
</dbReference>
<dbReference type="GO" id="GO:0004364">
    <property type="term" value="F:glutathione transferase activity"/>
    <property type="evidence" value="ECO:0007669"/>
    <property type="project" value="UniProtKB-UniRule"/>
</dbReference>
<evidence type="ECO:0000259" key="4">
    <source>
        <dbReference type="PROSITE" id="PS50404"/>
    </source>
</evidence>
<name>A0A803L969_CHEQI</name>
<keyword evidence="3" id="KW-0963">Cytoplasm</keyword>
<feature type="domain" description="GST C-terminal" evidence="5">
    <location>
        <begin position="90"/>
        <end position="225"/>
    </location>
</feature>
<dbReference type="CDD" id="cd03185">
    <property type="entry name" value="GST_C_Tau"/>
    <property type="match status" value="1"/>
</dbReference>
<reference evidence="6" key="1">
    <citation type="journal article" date="2017" name="Nature">
        <title>The genome of Chenopodium quinoa.</title>
        <authorList>
            <person name="Jarvis D.E."/>
            <person name="Ho Y.S."/>
            <person name="Lightfoot D.J."/>
            <person name="Schmoeckel S.M."/>
            <person name="Li B."/>
            <person name="Borm T.J.A."/>
            <person name="Ohyanagi H."/>
            <person name="Mineta K."/>
            <person name="Michell C.T."/>
            <person name="Saber N."/>
            <person name="Kharbatia N.M."/>
            <person name="Rupper R.R."/>
            <person name="Sharp A.R."/>
            <person name="Dally N."/>
            <person name="Boughton B.A."/>
            <person name="Woo Y.H."/>
            <person name="Gao G."/>
            <person name="Schijlen E.G.W.M."/>
            <person name="Guo X."/>
            <person name="Momin A.A."/>
            <person name="Negrao S."/>
            <person name="Al-Babili S."/>
            <person name="Gehring C."/>
            <person name="Roessner U."/>
            <person name="Jung C."/>
            <person name="Murphy K."/>
            <person name="Arold S.T."/>
            <person name="Gojobori T."/>
            <person name="van der Linden C.G."/>
            <person name="van Loo E.N."/>
            <person name="Jellen E.N."/>
            <person name="Maughan P.J."/>
            <person name="Tester M."/>
        </authorList>
    </citation>
    <scope>NUCLEOTIDE SEQUENCE [LARGE SCALE GENOMIC DNA]</scope>
    <source>
        <strain evidence="6">cv. PI 614886</strain>
    </source>
</reference>
<proteinExistence type="inferred from homology"/>
<dbReference type="InterPro" id="IPR045074">
    <property type="entry name" value="GST_C_Tau"/>
</dbReference>
<dbReference type="FunFam" id="3.40.30.10:FF:000197">
    <property type="entry name" value="Glutathione S-transferase U10"/>
    <property type="match status" value="1"/>
</dbReference>
<dbReference type="SFLD" id="SFLDG00358">
    <property type="entry name" value="Main_(cytGST)"/>
    <property type="match status" value="1"/>
</dbReference>
<dbReference type="SUPFAM" id="SSF52833">
    <property type="entry name" value="Thioredoxin-like"/>
    <property type="match status" value="1"/>
</dbReference>
<dbReference type="InterPro" id="IPR045073">
    <property type="entry name" value="Omega/Tau-like"/>
</dbReference>
<reference evidence="6" key="2">
    <citation type="submission" date="2021-03" db="UniProtKB">
        <authorList>
            <consortium name="EnsemblPlants"/>
        </authorList>
    </citation>
    <scope>IDENTIFICATION</scope>
</reference>
<dbReference type="PROSITE" id="PS50405">
    <property type="entry name" value="GST_CTER"/>
    <property type="match status" value="1"/>
</dbReference>
<evidence type="ECO:0000313" key="6">
    <source>
        <dbReference type="EnsemblPlants" id="AUR62008408-RA:cds"/>
    </source>
</evidence>
<keyword evidence="7" id="KW-1185">Reference proteome</keyword>
<comment type="similarity">
    <text evidence="3">Belongs to the GST superfamily.</text>
</comment>
<dbReference type="InterPro" id="IPR004045">
    <property type="entry name" value="Glutathione_S-Trfase_N"/>
</dbReference>
<protein>
    <recommendedName>
        <fullName evidence="3">Glutathione S-transferase</fullName>
        <ecNumber evidence="3">2.5.1.18</ecNumber>
    </recommendedName>
</protein>
<dbReference type="Gene3D" id="3.40.30.10">
    <property type="entry name" value="Glutaredoxin"/>
    <property type="match status" value="1"/>
</dbReference>
<evidence type="ECO:0000256" key="1">
    <source>
        <dbReference type="ARBA" id="ARBA00022679"/>
    </source>
</evidence>
<organism evidence="6 7">
    <name type="scientific">Chenopodium quinoa</name>
    <name type="common">Quinoa</name>
    <dbReference type="NCBI Taxonomy" id="63459"/>
    <lineage>
        <taxon>Eukaryota</taxon>
        <taxon>Viridiplantae</taxon>
        <taxon>Streptophyta</taxon>
        <taxon>Embryophyta</taxon>
        <taxon>Tracheophyta</taxon>
        <taxon>Spermatophyta</taxon>
        <taxon>Magnoliopsida</taxon>
        <taxon>eudicotyledons</taxon>
        <taxon>Gunneridae</taxon>
        <taxon>Pentapetalae</taxon>
        <taxon>Caryophyllales</taxon>
        <taxon>Chenopodiaceae</taxon>
        <taxon>Chenopodioideae</taxon>
        <taxon>Atripliceae</taxon>
        <taxon>Chenopodium</taxon>
    </lineage>
</organism>
<feature type="domain" description="GST N-terminal" evidence="4">
    <location>
        <begin position="5"/>
        <end position="84"/>
    </location>
</feature>
<keyword evidence="1 3" id="KW-0808">Transferase</keyword>
<gene>
    <name evidence="6" type="primary">LOC110700589</name>
</gene>
<comment type="function">
    <text evidence="3">Is involved in the conjugation of reduced glutathione to a wide number of exogenous and endogenous hydrophobic electrophiles.</text>
</comment>
<dbReference type="OrthoDB" id="4951845at2759"/>
<dbReference type="GO" id="GO:0005829">
    <property type="term" value="C:cytosol"/>
    <property type="evidence" value="ECO:0007669"/>
    <property type="project" value="UniProtKB-SubCell"/>
</dbReference>
<dbReference type="RefSeq" id="XP_021733838.1">
    <property type="nucleotide sequence ID" value="XM_021878146.1"/>
</dbReference>
<dbReference type="Gene3D" id="1.20.1050.10">
    <property type="match status" value="1"/>
</dbReference>
<dbReference type="SFLD" id="SFLDS00019">
    <property type="entry name" value="Glutathione_Transferase_(cytos"/>
    <property type="match status" value="1"/>
</dbReference>
<evidence type="ECO:0000313" key="7">
    <source>
        <dbReference type="Proteomes" id="UP000596660"/>
    </source>
</evidence>